<dbReference type="OrthoDB" id="275227at2759"/>
<dbReference type="GO" id="GO:0046872">
    <property type="term" value="F:metal ion binding"/>
    <property type="evidence" value="ECO:0007669"/>
    <property type="project" value="InterPro"/>
</dbReference>
<dbReference type="InterPro" id="IPR036314">
    <property type="entry name" value="SOD_C_sf"/>
</dbReference>
<dbReference type="PANTHER" id="PTHR43595:SF2">
    <property type="entry name" value="SMALL RIBOSOMAL SUBUNIT PROTEIN MS42"/>
    <property type="match status" value="1"/>
</dbReference>
<reference evidence="3 4" key="1">
    <citation type="journal article" date="2020" name="G3 (Bethesda)">
        <title>Genetic Underpinnings of Host Manipulation by Ophiocordyceps as Revealed by Comparative Transcriptomics.</title>
        <authorList>
            <person name="Will I."/>
            <person name="Das B."/>
            <person name="Trinh T."/>
            <person name="Brachmann A."/>
            <person name="Ohm R.A."/>
            <person name="de Bekker C."/>
        </authorList>
    </citation>
    <scope>NUCLEOTIDE SEQUENCE [LARGE SCALE GENOMIC DNA]</scope>
    <source>
        <strain evidence="3 4">EC05</strain>
    </source>
</reference>
<dbReference type="PANTHER" id="PTHR43595">
    <property type="entry name" value="37S RIBOSOMAL PROTEIN S26, MITOCHONDRIAL"/>
    <property type="match status" value="1"/>
</dbReference>
<name>A0A8H4VG92_9HYPO</name>
<protein>
    <submittedName>
        <fullName evidence="3">Superoxide dismutase</fullName>
    </submittedName>
</protein>
<accession>A0A8H4VG92</accession>
<dbReference type="AlphaFoldDB" id="A0A8H4VG92"/>
<dbReference type="GO" id="GO:0005737">
    <property type="term" value="C:cytoplasm"/>
    <property type="evidence" value="ECO:0007669"/>
    <property type="project" value="TreeGrafter"/>
</dbReference>
<dbReference type="InterPro" id="IPR036324">
    <property type="entry name" value="Mn/Fe_SOD_N_sf"/>
</dbReference>
<dbReference type="InterPro" id="IPR019832">
    <property type="entry name" value="Mn/Fe_SOD_C"/>
</dbReference>
<dbReference type="EMBL" id="JAACLJ010000001">
    <property type="protein sequence ID" value="KAF4594571.1"/>
    <property type="molecule type" value="Genomic_DNA"/>
</dbReference>
<organism evidence="3 4">
    <name type="scientific">Ophiocordyceps camponoti-floridani</name>
    <dbReference type="NCBI Taxonomy" id="2030778"/>
    <lineage>
        <taxon>Eukaryota</taxon>
        <taxon>Fungi</taxon>
        <taxon>Dikarya</taxon>
        <taxon>Ascomycota</taxon>
        <taxon>Pezizomycotina</taxon>
        <taxon>Sordariomycetes</taxon>
        <taxon>Hypocreomycetidae</taxon>
        <taxon>Hypocreales</taxon>
        <taxon>Ophiocordycipitaceae</taxon>
        <taxon>Ophiocordyceps</taxon>
    </lineage>
</organism>
<sequence>MLRTLASIPRRRPPPAIVSVLPSTRRCVHHLPQLQHDFSGGLENFMTPESFDMAWVKRQTSLLQKIDQYTADTELQDMEVKYLLLKTAREPPLAHIFNHASMAHNNHFYFSGLSPTPDMPIPPFLKKELEAAFSSIETLRREFIFIAAGMFGPGFVWLVKHDFGQYRVLPTYLAGSPYSGAHWRRQPADMNTAPPITTGMDYFHNAQAVHKGPIGDRPPGGIDVEPLLCLNTWEQTWAYDFGYEIDSAGGKAAFAKAWWRYIDWEKVQSRAKMTQGHFRGA</sequence>
<dbReference type="GO" id="GO:0004784">
    <property type="term" value="F:superoxide dismutase activity"/>
    <property type="evidence" value="ECO:0007669"/>
    <property type="project" value="InterPro"/>
</dbReference>
<dbReference type="Pfam" id="PF02777">
    <property type="entry name" value="Sod_Fe_C"/>
    <property type="match status" value="2"/>
</dbReference>
<dbReference type="SUPFAM" id="SSF54719">
    <property type="entry name" value="Fe,Mn superoxide dismutase (SOD), C-terminal domain"/>
    <property type="match status" value="1"/>
</dbReference>
<keyword evidence="4" id="KW-1185">Reference proteome</keyword>
<evidence type="ECO:0000256" key="1">
    <source>
        <dbReference type="ARBA" id="ARBA00037226"/>
    </source>
</evidence>
<evidence type="ECO:0000313" key="3">
    <source>
        <dbReference type="EMBL" id="KAF4594571.1"/>
    </source>
</evidence>
<evidence type="ECO:0000313" key="4">
    <source>
        <dbReference type="Proteomes" id="UP000562929"/>
    </source>
</evidence>
<gene>
    <name evidence="3" type="ORF">GQ602_000184</name>
</gene>
<comment type="caution">
    <text evidence="3">The sequence shown here is derived from an EMBL/GenBank/DDBJ whole genome shotgun (WGS) entry which is preliminary data.</text>
</comment>
<feature type="domain" description="Manganese/iron superoxide dismutase C-terminal" evidence="2">
    <location>
        <begin position="125"/>
        <end position="177"/>
    </location>
</feature>
<dbReference type="Gene3D" id="3.55.40.20">
    <property type="entry name" value="Iron/manganese superoxide dismutase, C-terminal domain"/>
    <property type="match status" value="1"/>
</dbReference>
<comment type="function">
    <text evidence="1">Component of the mitochondrial ribosome (mitoribosome), a dedicated translation machinery responsible for the synthesis of mitochondrial genome-encoded proteins, including at least some of the essential transmembrane subunits of the mitochondrial respiratory chain. The mitoribosomes are attached to the mitochondrial inner membrane and translation products are cotranslationally integrated into the membrane.</text>
</comment>
<dbReference type="SUPFAM" id="SSF46609">
    <property type="entry name" value="Fe,Mn superoxide dismutase (SOD), N-terminal domain"/>
    <property type="match status" value="1"/>
</dbReference>
<dbReference type="Proteomes" id="UP000562929">
    <property type="component" value="Unassembled WGS sequence"/>
</dbReference>
<proteinExistence type="predicted"/>
<evidence type="ECO:0000259" key="2">
    <source>
        <dbReference type="Pfam" id="PF02777"/>
    </source>
</evidence>
<feature type="domain" description="Manganese/iron superoxide dismutase C-terminal" evidence="2">
    <location>
        <begin position="224"/>
        <end position="270"/>
    </location>
</feature>